<reference evidence="3" key="1">
    <citation type="submission" date="2022-11" db="UniProtKB">
        <authorList>
            <consortium name="WormBaseParasite"/>
        </authorList>
    </citation>
    <scope>IDENTIFICATION</scope>
</reference>
<name>A0A915CSY7_9BILA</name>
<keyword evidence="2" id="KW-1185">Reference proteome</keyword>
<sequence length="103" mass="11641">MRRTASGRPTPSASLPLLARQQLEQIGWSQSHGCASRGCRHQSPERNWNKIAKTSFLPRKNDDWNGRSSQTRGPVCRTNVHPSLYSNEGKLEKLNSATRKRTI</sequence>
<evidence type="ECO:0000256" key="1">
    <source>
        <dbReference type="SAM" id="MobiDB-lite"/>
    </source>
</evidence>
<evidence type="ECO:0000313" key="2">
    <source>
        <dbReference type="Proteomes" id="UP000887574"/>
    </source>
</evidence>
<dbReference type="WBParaSite" id="jg12304">
    <property type="protein sequence ID" value="jg12304"/>
    <property type="gene ID" value="jg12304"/>
</dbReference>
<proteinExistence type="predicted"/>
<dbReference type="AlphaFoldDB" id="A0A915CSY7"/>
<evidence type="ECO:0000313" key="3">
    <source>
        <dbReference type="WBParaSite" id="jg12304"/>
    </source>
</evidence>
<dbReference type="Proteomes" id="UP000887574">
    <property type="component" value="Unplaced"/>
</dbReference>
<feature type="region of interest" description="Disordered" evidence="1">
    <location>
        <begin position="58"/>
        <end position="81"/>
    </location>
</feature>
<accession>A0A915CSY7</accession>
<organism evidence="2 3">
    <name type="scientific">Ditylenchus dipsaci</name>
    <dbReference type="NCBI Taxonomy" id="166011"/>
    <lineage>
        <taxon>Eukaryota</taxon>
        <taxon>Metazoa</taxon>
        <taxon>Ecdysozoa</taxon>
        <taxon>Nematoda</taxon>
        <taxon>Chromadorea</taxon>
        <taxon>Rhabditida</taxon>
        <taxon>Tylenchina</taxon>
        <taxon>Tylenchomorpha</taxon>
        <taxon>Sphaerularioidea</taxon>
        <taxon>Anguinidae</taxon>
        <taxon>Anguininae</taxon>
        <taxon>Ditylenchus</taxon>
    </lineage>
</organism>
<protein>
    <submittedName>
        <fullName evidence="3">Uncharacterized protein</fullName>
    </submittedName>
</protein>